<evidence type="ECO:0000256" key="8">
    <source>
        <dbReference type="ARBA" id="ARBA00023136"/>
    </source>
</evidence>
<feature type="transmembrane region" description="Helical" evidence="9">
    <location>
        <begin position="184"/>
        <end position="202"/>
    </location>
</feature>
<evidence type="ECO:0000256" key="5">
    <source>
        <dbReference type="ARBA" id="ARBA00022692"/>
    </source>
</evidence>
<keyword evidence="4 9" id="KW-1003">Cell membrane</keyword>
<dbReference type="GO" id="GO:0005283">
    <property type="term" value="F:amino acid:sodium symporter activity"/>
    <property type="evidence" value="ECO:0007669"/>
    <property type="project" value="InterPro"/>
</dbReference>
<dbReference type="NCBIfam" id="TIGR00835">
    <property type="entry name" value="agcS"/>
    <property type="match status" value="1"/>
</dbReference>
<feature type="transmembrane region" description="Helical" evidence="9">
    <location>
        <begin position="241"/>
        <end position="265"/>
    </location>
</feature>
<feature type="transmembrane region" description="Helical" evidence="9">
    <location>
        <begin position="437"/>
        <end position="457"/>
    </location>
</feature>
<feature type="transmembrane region" description="Helical" evidence="9">
    <location>
        <begin position="305"/>
        <end position="322"/>
    </location>
</feature>
<feature type="transmembrane region" description="Helical" evidence="9">
    <location>
        <begin position="20"/>
        <end position="40"/>
    </location>
</feature>
<dbReference type="Proteomes" id="UP000326671">
    <property type="component" value="Unassembled WGS sequence"/>
</dbReference>
<keyword evidence="8 9" id="KW-0472">Membrane</keyword>
<keyword evidence="11" id="KW-1185">Reference proteome</keyword>
<feature type="transmembrane region" description="Helical" evidence="9">
    <location>
        <begin position="77"/>
        <end position="95"/>
    </location>
</feature>
<evidence type="ECO:0000313" key="10">
    <source>
        <dbReference type="EMBL" id="KAA9022595.1"/>
    </source>
</evidence>
<name>A0A5J5HRQ1_9BACI</name>
<evidence type="ECO:0000256" key="6">
    <source>
        <dbReference type="ARBA" id="ARBA00022847"/>
    </source>
</evidence>
<dbReference type="GO" id="GO:0005886">
    <property type="term" value="C:plasma membrane"/>
    <property type="evidence" value="ECO:0007669"/>
    <property type="project" value="UniProtKB-SubCell"/>
</dbReference>
<comment type="subcellular location">
    <subcellularLocation>
        <location evidence="1 9">Cell membrane</location>
        <topology evidence="1 9">Multi-pass membrane protein</topology>
    </subcellularLocation>
</comment>
<feature type="transmembrane region" description="Helical" evidence="9">
    <location>
        <begin position="153"/>
        <end position="178"/>
    </location>
</feature>
<dbReference type="PANTHER" id="PTHR30330:SF7">
    <property type="entry name" value="SODIUM_PROTON-DEPENDENT ALANINE CARRIER PROTEIN YRBD-RELATED"/>
    <property type="match status" value="1"/>
</dbReference>
<accession>A0A5J5HRQ1</accession>
<dbReference type="Gene3D" id="1.20.1740.10">
    <property type="entry name" value="Amino acid/polyamine transporter I"/>
    <property type="match status" value="1"/>
</dbReference>
<evidence type="ECO:0000256" key="2">
    <source>
        <dbReference type="ARBA" id="ARBA00009261"/>
    </source>
</evidence>
<feature type="transmembrane region" description="Helical" evidence="9">
    <location>
        <begin position="370"/>
        <end position="392"/>
    </location>
</feature>
<keyword evidence="6 9" id="KW-0769">Symport</keyword>
<keyword evidence="7 9" id="KW-1133">Transmembrane helix</keyword>
<dbReference type="EMBL" id="VYKL01000022">
    <property type="protein sequence ID" value="KAA9022595.1"/>
    <property type="molecule type" value="Genomic_DNA"/>
</dbReference>
<feature type="transmembrane region" description="Helical" evidence="9">
    <location>
        <begin position="101"/>
        <end position="121"/>
    </location>
</feature>
<keyword evidence="3 9" id="KW-0813">Transport</keyword>
<dbReference type="PRINTS" id="PR00175">
    <property type="entry name" value="NAALASMPORT"/>
</dbReference>
<sequence length="514" mass="55883">MEEKGEMIMNYEEVIVALDGYMWALPLILLIFGAATYFSIRFKFIQLRSLKHQIQLLFKDNDSDYGIKPIEAFCTVVAYRVGTANIAGVCVAILWGGPGAIIWMVICSILGAAISYAECALGQVYKIKKDGEYRGGSYYYLERGLRMKHLAKFFALLTIICVPILTVGPHANSIALAFHTTTSVPNWITGLVVGLLLLTVVFGGIKRIGKFSTIVVPIMTGIYLLLTFMIITMNIESVPSVVSTMISSAFGENALYGALFGQAIIWGVKRSVNSSGAGMGEAVPSAAAAEVAHPGATGLVNSMSVFIDVLVCFCTGLIVLMTDTFNVLAKDAVTYLHIGEGSEIMTEMAEKNVAGIPWTQAAANSLIPEFGSIIIAICLLFFAFTTLLSYYYQGETALVYLLDKSSSKVRKSAILVLRLAMPFIFFFFATSTSSASWAIGSIGVGIMVWTNVIVLLIKSPEIIKVQKDYAAQRKAGIEEPVFNPQKLGIQNADVWMEINENKIARSSGDIRQSV</sequence>
<evidence type="ECO:0000256" key="1">
    <source>
        <dbReference type="ARBA" id="ARBA00004651"/>
    </source>
</evidence>
<feature type="transmembrane region" description="Helical" evidence="9">
    <location>
        <begin position="413"/>
        <end position="431"/>
    </location>
</feature>
<protein>
    <submittedName>
        <fullName evidence="10">Alanine:cation symporter family protein</fullName>
    </submittedName>
</protein>
<dbReference type="InterPro" id="IPR001463">
    <property type="entry name" value="Na/Ala_symport"/>
</dbReference>
<organism evidence="10 11">
    <name type="scientific">Niallia endozanthoxylica</name>
    <dbReference type="NCBI Taxonomy" id="2036016"/>
    <lineage>
        <taxon>Bacteria</taxon>
        <taxon>Bacillati</taxon>
        <taxon>Bacillota</taxon>
        <taxon>Bacilli</taxon>
        <taxon>Bacillales</taxon>
        <taxon>Bacillaceae</taxon>
        <taxon>Niallia</taxon>
    </lineage>
</organism>
<evidence type="ECO:0000256" key="3">
    <source>
        <dbReference type="ARBA" id="ARBA00022448"/>
    </source>
</evidence>
<keyword evidence="5 9" id="KW-0812">Transmembrane</keyword>
<dbReference type="OrthoDB" id="9804874at2"/>
<evidence type="ECO:0000256" key="4">
    <source>
        <dbReference type="ARBA" id="ARBA00022475"/>
    </source>
</evidence>
<evidence type="ECO:0000256" key="9">
    <source>
        <dbReference type="RuleBase" id="RU363064"/>
    </source>
</evidence>
<dbReference type="Pfam" id="PF01235">
    <property type="entry name" value="Na_Ala_symp"/>
    <property type="match status" value="1"/>
</dbReference>
<dbReference type="PANTHER" id="PTHR30330">
    <property type="entry name" value="AGSS FAMILY TRANSPORTER, SODIUM-ALANINE"/>
    <property type="match status" value="1"/>
</dbReference>
<comment type="similarity">
    <text evidence="2 9">Belongs to the alanine or glycine:cation symporter (AGCS) (TC 2.A.25) family.</text>
</comment>
<evidence type="ECO:0000313" key="11">
    <source>
        <dbReference type="Proteomes" id="UP000326671"/>
    </source>
</evidence>
<reference evidence="10 11" key="1">
    <citation type="submission" date="2019-09" db="EMBL/GenBank/DDBJ databases">
        <title>Whole genome sequences of isolates from the Mars Exploration Rovers.</title>
        <authorList>
            <person name="Seuylemezian A."/>
            <person name="Vaishampayan P."/>
        </authorList>
    </citation>
    <scope>NUCLEOTIDE SEQUENCE [LARGE SCALE GENOMIC DNA]</scope>
    <source>
        <strain evidence="10 11">MER_TA_151</strain>
    </source>
</reference>
<feature type="transmembrane region" description="Helical" evidence="9">
    <location>
        <begin position="214"/>
        <end position="235"/>
    </location>
</feature>
<evidence type="ECO:0000256" key="7">
    <source>
        <dbReference type="ARBA" id="ARBA00022989"/>
    </source>
</evidence>
<gene>
    <name evidence="10" type="ORF">F4V44_15075</name>
</gene>
<comment type="caution">
    <text evidence="10">The sequence shown here is derived from an EMBL/GenBank/DDBJ whole genome shotgun (WGS) entry which is preliminary data.</text>
</comment>
<proteinExistence type="inferred from homology"/>
<dbReference type="AlphaFoldDB" id="A0A5J5HRQ1"/>